<reference evidence="1 2" key="1">
    <citation type="submission" date="2018-04" db="EMBL/GenBank/DDBJ databases">
        <title>Draft Genome Sequence of Phosphate-Solubilizing Chryseobacterium sp. ISE14 that is a Biocontrol and Plant Growth-Promoting Rhizobacterium Isolated from Cucumber.</title>
        <authorList>
            <person name="Jeong J.-J."/>
            <person name="Sang M.K."/>
            <person name="Choi I.-G."/>
            <person name="Kim K.D."/>
        </authorList>
    </citation>
    <scope>NUCLEOTIDE SEQUENCE [LARGE SCALE GENOMIC DNA]</scope>
    <source>
        <strain evidence="1 2">ISE14</strain>
    </source>
</reference>
<accession>A0A316X7X2</accession>
<comment type="caution">
    <text evidence="1">The sequence shown here is derived from an EMBL/GenBank/DDBJ whole genome shotgun (WGS) entry which is preliminary data.</text>
</comment>
<dbReference type="InterPro" id="IPR011463">
    <property type="entry name" value="DUF1569"/>
</dbReference>
<dbReference type="AlphaFoldDB" id="A0A316X7X2"/>
<dbReference type="OrthoDB" id="2599194at2"/>
<dbReference type="Pfam" id="PF07606">
    <property type="entry name" value="DUF1569"/>
    <property type="match status" value="1"/>
</dbReference>
<dbReference type="EMBL" id="PPED02000003">
    <property type="protein sequence ID" value="PWN69349.1"/>
    <property type="molecule type" value="Genomic_DNA"/>
</dbReference>
<evidence type="ECO:0008006" key="3">
    <source>
        <dbReference type="Google" id="ProtNLM"/>
    </source>
</evidence>
<proteinExistence type="predicted"/>
<name>A0A316X7X2_9FLAO</name>
<keyword evidence="2" id="KW-1185">Reference proteome</keyword>
<protein>
    <recommendedName>
        <fullName evidence="3">DUF1569 domain-containing protein</fullName>
    </recommendedName>
</protein>
<evidence type="ECO:0000313" key="1">
    <source>
        <dbReference type="EMBL" id="PWN69349.1"/>
    </source>
</evidence>
<organism evidence="1 2">
    <name type="scientific">Chryseobacterium phosphatilyticum</name>
    <dbReference type="NCBI Taxonomy" id="475075"/>
    <lineage>
        <taxon>Bacteria</taxon>
        <taxon>Pseudomonadati</taxon>
        <taxon>Bacteroidota</taxon>
        <taxon>Flavobacteriia</taxon>
        <taxon>Flavobacteriales</taxon>
        <taxon>Weeksellaceae</taxon>
        <taxon>Chryseobacterium group</taxon>
        <taxon>Chryseobacterium</taxon>
    </lineage>
</organism>
<dbReference type="RefSeq" id="WP_109713080.1">
    <property type="nucleotide sequence ID" value="NZ_PPED02000003.1"/>
</dbReference>
<dbReference type="Proteomes" id="UP000236594">
    <property type="component" value="Unassembled WGS sequence"/>
</dbReference>
<sequence>MKTIFDKETREELMRRINALSLKSTAQWGKMNVYQMIKHCTTWNDWVLGNGRQQYKQDFLGKVFGKMVLKSIVKNEKPLGKNSPAGIFTIKEISGDGELQKKVWLEQIAAYGSFSNPDFIHDFFGKMKTEEIGIFVYKHMDHHLRQFNA</sequence>
<gene>
    <name evidence="1" type="ORF">C1631_014945</name>
</gene>
<evidence type="ECO:0000313" key="2">
    <source>
        <dbReference type="Proteomes" id="UP000236594"/>
    </source>
</evidence>